<reference evidence="3" key="1">
    <citation type="submission" date="2021-03" db="EMBL/GenBank/DDBJ databases">
        <authorList>
            <person name="Tagirdzhanova G."/>
        </authorList>
    </citation>
    <scope>NUCLEOTIDE SEQUENCE</scope>
</reference>
<organism evidence="3 4">
    <name type="scientific">Alectoria fallacina</name>
    <dbReference type="NCBI Taxonomy" id="1903189"/>
    <lineage>
        <taxon>Eukaryota</taxon>
        <taxon>Fungi</taxon>
        <taxon>Dikarya</taxon>
        <taxon>Ascomycota</taxon>
        <taxon>Pezizomycotina</taxon>
        <taxon>Lecanoromycetes</taxon>
        <taxon>OSLEUM clade</taxon>
        <taxon>Lecanoromycetidae</taxon>
        <taxon>Lecanorales</taxon>
        <taxon>Lecanorineae</taxon>
        <taxon>Parmeliaceae</taxon>
        <taxon>Alectoria</taxon>
    </lineage>
</organism>
<feature type="coiled-coil region" evidence="1">
    <location>
        <begin position="92"/>
        <end position="126"/>
    </location>
</feature>
<dbReference type="OrthoDB" id="4755094at2759"/>
<accession>A0A8H3ISH4</accession>
<feature type="region of interest" description="Disordered" evidence="2">
    <location>
        <begin position="1"/>
        <end position="21"/>
    </location>
</feature>
<comment type="caution">
    <text evidence="3">The sequence shown here is derived from an EMBL/GenBank/DDBJ whole genome shotgun (WGS) entry which is preliminary data.</text>
</comment>
<proteinExistence type="predicted"/>
<protein>
    <submittedName>
        <fullName evidence="3">Uncharacterized protein</fullName>
    </submittedName>
</protein>
<evidence type="ECO:0000313" key="4">
    <source>
        <dbReference type="Proteomes" id="UP000664203"/>
    </source>
</evidence>
<evidence type="ECO:0000256" key="1">
    <source>
        <dbReference type="SAM" id="Coils"/>
    </source>
</evidence>
<dbReference type="EMBL" id="CAJPDR010000190">
    <property type="protein sequence ID" value="CAF9924444.1"/>
    <property type="molecule type" value="Genomic_DNA"/>
</dbReference>
<dbReference type="Proteomes" id="UP000664203">
    <property type="component" value="Unassembled WGS sequence"/>
</dbReference>
<name>A0A8H3ISH4_9LECA</name>
<keyword evidence="1" id="KW-0175">Coiled coil</keyword>
<evidence type="ECO:0000256" key="2">
    <source>
        <dbReference type="SAM" id="MobiDB-lite"/>
    </source>
</evidence>
<keyword evidence="4" id="KW-1185">Reference proteome</keyword>
<evidence type="ECO:0000313" key="3">
    <source>
        <dbReference type="EMBL" id="CAF9924444.1"/>
    </source>
</evidence>
<sequence>MCARDIETGEGYEVPSPLSSFQKAITPTTRSEDVSMTDQAPTEAYVQGRHSDSTIDIQVISEDEFNQPEGTPPDIRLVRKLRLANKRQGRNVKKQKILIKGLEEDAEDLEDALANARLQLESCLSKLKGALTKLAASEHALQGTKAQLSEQRVTYRPTAEDLAAASHREMRELKGVVRNLKASNGDLHGKLAASRGELSRCKDDLFSLQAVPQTPDSTVSQEFESIGQRVIHWIDAEVAAFEKTHPEGGLDHIFCVGQNKNVSTFLRLNVGADEHLARYLIHRFLQDNLFGKKMYLLGLKDETAHMLRKAESTMASLDPPRDPATIAIWRSETLKALYVTEECEDNSRRQVQDLNHQLFRQLSRIFPILFSDRDRTRRFYVQVMLPAAKLAATIQISASEYVYDDMSISSPTMIKLVIADNLKSHKMLDIKSGRNLKPDSAVVADTDGVIGRCIMVLEPALYRRIDGKNTTLRQTTLLVELNHPLGKRSKASA</sequence>
<dbReference type="AlphaFoldDB" id="A0A8H3ISH4"/>
<gene>
    <name evidence="3" type="ORF">ALECFALPRED_002763</name>
</gene>